<keyword evidence="3" id="KW-0735">Signal-anchor</keyword>
<dbReference type="PANTHER" id="PTHR12270">
    <property type="entry name" value="GLYCOSYLTRANSFERASE-RELATED"/>
    <property type="match status" value="1"/>
</dbReference>
<dbReference type="GO" id="GO:0035269">
    <property type="term" value="P:protein O-linked glycosylation via mannose"/>
    <property type="evidence" value="ECO:0007669"/>
    <property type="project" value="TreeGrafter"/>
</dbReference>
<evidence type="ECO:0000256" key="6">
    <source>
        <dbReference type="ARBA" id="ARBA00023180"/>
    </source>
</evidence>
<dbReference type="Pfam" id="PF13896">
    <property type="entry name" value="Glyco_transf_49"/>
    <property type="match status" value="1"/>
</dbReference>
<dbReference type="GO" id="GO:0015020">
    <property type="term" value="F:glucuronosyltransferase activity"/>
    <property type="evidence" value="ECO:0007669"/>
    <property type="project" value="TreeGrafter"/>
</dbReference>
<sequence>MVTMIVLYSVNLLHPLFQEEMLASIERDLEEQGLPTETVTLTQKRKPQVRRRQHEAPNLLSPHVMESGLLSLRGWWMSHVKWEVTEMKRRSKPNVRQVLSVACTVHRIMETYQHLSLNRSVPIKGIKFHISSASWKMERPTVSLLRSYEPFYGARIFVVLSSGKRKLLKLNFLPESGKVMSKKAEFISPQGERITSVTVMLGCFGYEGYVTFTDLAVKPIYDSKLMKNQSIEAKKLLEPCQAPSKRPRVKTGDFLTEILYSASSPTDSNAITLVTQLTFNRINILKRNLRFWNGPLSVVIYVLLEDANNVDLKKREVQMRLPTRTFRKFSTVSVVVIYGNKIGPQYPINRLRNIAIKNVKTQYIFLIDVDFVPSPHLKIMARNHILDYNATRNSTEEKIAFVVPAFDGARNANSRDLPETKEALVKMVKRKKKLAPFRQIESPLSHSSTNYSKWYHSNESYEVSGYQDKYEPYLILRLTPELPLYDERFTGYGMNKISHVIELVLLGYKFIVLPNVWIVHRYHTLSPLSFAHLTDPDSRFANRLQRFEFISDLYNKHKIGHCKDARVGS</sequence>
<dbReference type="PANTHER" id="PTHR12270:SF52">
    <property type="entry name" value="GLYCOSYLTRANSFERASE-LIKE PROTEIN GNT13-RELATED"/>
    <property type="match status" value="1"/>
</dbReference>
<dbReference type="EMBL" id="MU826838">
    <property type="protein sequence ID" value="KAJ7372164.1"/>
    <property type="molecule type" value="Genomic_DNA"/>
</dbReference>
<dbReference type="InterPro" id="IPR051292">
    <property type="entry name" value="Xyl/GlcA_transferase"/>
</dbReference>
<reference evidence="7" key="1">
    <citation type="submission" date="2023-01" db="EMBL/GenBank/DDBJ databases">
        <title>Genome assembly of the deep-sea coral Lophelia pertusa.</title>
        <authorList>
            <person name="Herrera S."/>
            <person name="Cordes E."/>
        </authorList>
    </citation>
    <scope>NUCLEOTIDE SEQUENCE</scope>
    <source>
        <strain evidence="7">USNM1676648</strain>
        <tissue evidence="7">Polyp</tissue>
    </source>
</reference>
<evidence type="ECO:0000256" key="1">
    <source>
        <dbReference type="ARBA" id="ARBA00004606"/>
    </source>
</evidence>
<name>A0A9X0CSS6_9CNID</name>
<dbReference type="GO" id="GO:0042285">
    <property type="term" value="F:xylosyltransferase activity"/>
    <property type="evidence" value="ECO:0007669"/>
    <property type="project" value="TreeGrafter"/>
</dbReference>
<dbReference type="OrthoDB" id="411524at2759"/>
<accession>A0A9X0CSS6</accession>
<dbReference type="SUPFAM" id="SSF53448">
    <property type="entry name" value="Nucleotide-diphospho-sugar transferases"/>
    <property type="match status" value="1"/>
</dbReference>
<comment type="caution">
    <text evidence="7">The sequence shown here is derived from an EMBL/GenBank/DDBJ whole genome shotgun (WGS) entry which is preliminary data.</text>
</comment>
<evidence type="ECO:0000256" key="4">
    <source>
        <dbReference type="ARBA" id="ARBA00022989"/>
    </source>
</evidence>
<keyword evidence="2" id="KW-0812">Transmembrane</keyword>
<dbReference type="InterPro" id="IPR029044">
    <property type="entry name" value="Nucleotide-diphossugar_trans"/>
</dbReference>
<keyword evidence="5" id="KW-0472">Membrane</keyword>
<dbReference type="Proteomes" id="UP001163046">
    <property type="component" value="Unassembled WGS sequence"/>
</dbReference>
<keyword evidence="8" id="KW-1185">Reference proteome</keyword>
<gene>
    <name evidence="7" type="ORF">OS493_020592</name>
</gene>
<dbReference type="Gene3D" id="3.90.550.10">
    <property type="entry name" value="Spore Coat Polysaccharide Biosynthesis Protein SpsA, Chain A"/>
    <property type="match status" value="1"/>
</dbReference>
<protein>
    <submittedName>
        <fullName evidence="7">Uncharacterized protein</fullName>
    </submittedName>
</protein>
<evidence type="ECO:0000256" key="5">
    <source>
        <dbReference type="ARBA" id="ARBA00023136"/>
    </source>
</evidence>
<proteinExistence type="predicted"/>
<dbReference type="GO" id="GO:0016020">
    <property type="term" value="C:membrane"/>
    <property type="evidence" value="ECO:0007669"/>
    <property type="project" value="UniProtKB-SubCell"/>
</dbReference>
<comment type="subcellular location">
    <subcellularLocation>
        <location evidence="1">Membrane</location>
        <topology evidence="1">Single-pass type II membrane protein</topology>
    </subcellularLocation>
</comment>
<evidence type="ECO:0000256" key="3">
    <source>
        <dbReference type="ARBA" id="ARBA00022968"/>
    </source>
</evidence>
<keyword evidence="4" id="KW-1133">Transmembrane helix</keyword>
<evidence type="ECO:0000256" key="2">
    <source>
        <dbReference type="ARBA" id="ARBA00022692"/>
    </source>
</evidence>
<evidence type="ECO:0000313" key="7">
    <source>
        <dbReference type="EMBL" id="KAJ7372164.1"/>
    </source>
</evidence>
<keyword evidence="6" id="KW-0325">Glycoprotein</keyword>
<organism evidence="7 8">
    <name type="scientific">Desmophyllum pertusum</name>
    <dbReference type="NCBI Taxonomy" id="174260"/>
    <lineage>
        <taxon>Eukaryota</taxon>
        <taxon>Metazoa</taxon>
        <taxon>Cnidaria</taxon>
        <taxon>Anthozoa</taxon>
        <taxon>Hexacorallia</taxon>
        <taxon>Scleractinia</taxon>
        <taxon>Caryophylliina</taxon>
        <taxon>Caryophylliidae</taxon>
        <taxon>Desmophyllum</taxon>
    </lineage>
</organism>
<dbReference type="AlphaFoldDB" id="A0A9X0CSS6"/>
<evidence type="ECO:0000313" key="8">
    <source>
        <dbReference type="Proteomes" id="UP001163046"/>
    </source>
</evidence>